<proteinExistence type="predicted"/>
<dbReference type="Pfam" id="PF01494">
    <property type="entry name" value="FAD_binding_3"/>
    <property type="match status" value="1"/>
</dbReference>
<dbReference type="PANTHER" id="PTHR43004">
    <property type="entry name" value="TRK SYSTEM POTASSIUM UPTAKE PROTEIN"/>
    <property type="match status" value="1"/>
</dbReference>
<dbReference type="InterPro" id="IPR036188">
    <property type="entry name" value="FAD/NAD-bd_sf"/>
</dbReference>
<keyword evidence="2" id="KW-0285">Flavoprotein</keyword>
<dbReference type="Gene3D" id="3.50.50.60">
    <property type="entry name" value="FAD/NAD(P)-binding domain"/>
    <property type="match status" value="1"/>
</dbReference>
<keyword evidence="6" id="KW-1185">Reference proteome</keyword>
<dbReference type="EMBL" id="JARAYU010000003">
    <property type="protein sequence ID" value="MDX3700650.1"/>
    <property type="molecule type" value="Genomic_DNA"/>
</dbReference>
<comment type="caution">
    <text evidence="5">The sequence shown here is derived from an EMBL/GenBank/DDBJ whole genome shotgun (WGS) entry which is preliminary data.</text>
</comment>
<keyword evidence="3" id="KW-0274">FAD</keyword>
<reference evidence="5 6" key="1">
    <citation type="journal article" date="2023" name="Microb. Genom.">
        <title>Mesoterricola silvestris gen. nov., sp. nov., Mesoterricola sediminis sp. nov., Geothrix oryzae sp. nov., Geothrix edaphica sp. nov., Geothrix rubra sp. nov., and Geothrix limicola sp. nov., six novel members of Acidobacteriota isolated from soils.</title>
        <authorList>
            <person name="Weisberg A.J."/>
            <person name="Pearce E."/>
            <person name="Kramer C.G."/>
            <person name="Chang J.H."/>
            <person name="Clarke C.R."/>
        </authorList>
    </citation>
    <scope>NUCLEOTIDE SEQUENCE [LARGE SCALE GENOMIC DNA]</scope>
    <source>
        <strain evidence="5 6">ID09-01A</strain>
    </source>
</reference>
<protein>
    <submittedName>
        <fullName evidence="5">FAD-dependent oxidoreductase</fullName>
    </submittedName>
</protein>
<dbReference type="SUPFAM" id="SSF51905">
    <property type="entry name" value="FAD/NAD(P)-binding domain"/>
    <property type="match status" value="1"/>
</dbReference>
<evidence type="ECO:0000256" key="1">
    <source>
        <dbReference type="ARBA" id="ARBA00001974"/>
    </source>
</evidence>
<dbReference type="NCBIfam" id="NF004832">
    <property type="entry name" value="PRK06184.1"/>
    <property type="match status" value="1"/>
</dbReference>
<dbReference type="Pfam" id="PF21274">
    <property type="entry name" value="Rng_hyd_C"/>
    <property type="match status" value="1"/>
</dbReference>
<gene>
    <name evidence="5" type="ORF">PV662_12910</name>
</gene>
<dbReference type="Proteomes" id="UP001271274">
    <property type="component" value="Unassembled WGS sequence"/>
</dbReference>
<evidence type="ECO:0000313" key="6">
    <source>
        <dbReference type="Proteomes" id="UP001271274"/>
    </source>
</evidence>
<accession>A0ABU4NCW9</accession>
<evidence type="ECO:0000259" key="4">
    <source>
        <dbReference type="Pfam" id="PF01494"/>
    </source>
</evidence>
<dbReference type="RefSeq" id="WP_046709261.1">
    <property type="nucleotide sequence ID" value="NZ_JARAYT010000004.1"/>
</dbReference>
<dbReference type="Gene3D" id="3.30.70.2450">
    <property type="match status" value="1"/>
</dbReference>
<dbReference type="InterPro" id="IPR050641">
    <property type="entry name" value="RIFMO-like"/>
</dbReference>
<evidence type="ECO:0000256" key="2">
    <source>
        <dbReference type="ARBA" id="ARBA00022630"/>
    </source>
</evidence>
<dbReference type="Gene3D" id="3.40.30.120">
    <property type="match status" value="1"/>
</dbReference>
<evidence type="ECO:0000256" key="3">
    <source>
        <dbReference type="ARBA" id="ARBA00022827"/>
    </source>
</evidence>
<sequence>MHAADTAHTTRTTQTAQTTQTTDVLIVGAGPTGLALAVDLARRGVGALVVERATALFPGSRGKGMQPRTLEVLDDLGVLDAVRAAGGPAPVGMVWSDGSRQGEHRMFDVSEPTEAEPHQGPWLIPQWRTQEILLSRLRELGGDVTLDRELAGLTQDTDGVTASFTTGPEVRARYAVAADGGRSTVRRLLGIGMTGETVDPRPTLVADIRVPALDRDNWHLFPPTGDHGFMAVCPLPGTEDFQLTAGFPDPDTVVDLSADGIREVVAARSHLAPEDVTEVRWASDFRPRAALADRFREGRVFLAGDAAHVHSPAGGQGLNTSIQDAYNLGWKLGGVLRGDAGDALLDTYEEERRPVAAAMLGLSTRVHRGEERRGRATQQLGLGYRHASLCVDTRENLPPDALHAGDRAPDGRRGGIRLLDVFRGPHWTLLTVGTVAPTDLPDTADMADLPQLKNVRTAHIPPYEAYGTGVFLVRPDGYIGWAGDTPVGLTAYTTAAGLAQCRDAANAACRGTRRRSPATA</sequence>
<dbReference type="PANTHER" id="PTHR43004:SF19">
    <property type="entry name" value="BINDING MONOOXYGENASE, PUTATIVE (JCVI)-RELATED"/>
    <property type="match status" value="1"/>
</dbReference>
<evidence type="ECO:0000313" key="5">
    <source>
        <dbReference type="EMBL" id="MDX3700650.1"/>
    </source>
</evidence>
<dbReference type="InterPro" id="IPR002938">
    <property type="entry name" value="FAD-bd"/>
</dbReference>
<name>A0ABU4NCW9_9ACTN</name>
<feature type="domain" description="FAD-binding" evidence="4">
    <location>
        <begin position="22"/>
        <end position="360"/>
    </location>
</feature>
<organism evidence="5 6">
    <name type="scientific">Streptomyces europaeiscabiei</name>
    <dbReference type="NCBI Taxonomy" id="146819"/>
    <lineage>
        <taxon>Bacteria</taxon>
        <taxon>Bacillati</taxon>
        <taxon>Actinomycetota</taxon>
        <taxon>Actinomycetes</taxon>
        <taxon>Kitasatosporales</taxon>
        <taxon>Streptomycetaceae</taxon>
        <taxon>Streptomyces</taxon>
    </lineage>
</organism>
<comment type="cofactor">
    <cofactor evidence="1">
        <name>FAD</name>
        <dbReference type="ChEBI" id="CHEBI:57692"/>
    </cofactor>
</comment>
<dbReference type="PRINTS" id="PR00420">
    <property type="entry name" value="RNGMNOXGNASE"/>
</dbReference>